<name>A0A090IX08_9BACI</name>
<evidence type="ECO:0000313" key="4">
    <source>
        <dbReference type="Proteomes" id="UP000040576"/>
    </source>
</evidence>
<dbReference type="EMBL" id="CCRF01000038">
    <property type="protein sequence ID" value="CEE00943.1"/>
    <property type="molecule type" value="Genomic_DNA"/>
</dbReference>
<dbReference type="KEGG" id="bthv:CQJ30_05965"/>
<dbReference type="Proteomes" id="UP000040576">
    <property type="component" value="Unassembled WGS sequence"/>
</dbReference>
<reference evidence="1 4" key="1">
    <citation type="submission" date="2014-07" db="EMBL/GenBank/DDBJ databases">
        <authorList>
            <person name="Wibberg Daniel"/>
        </authorList>
    </citation>
    <scope>NUCLEOTIDE SEQUENCE [LARGE SCALE GENOMIC DNA]</scope>
</reference>
<dbReference type="AlphaFoldDB" id="A0A090IX08"/>
<dbReference type="Gene3D" id="3.40.50.450">
    <property type="match status" value="1"/>
</dbReference>
<dbReference type="Pfam" id="PF05014">
    <property type="entry name" value="Nuc_deoxyrib_tr"/>
    <property type="match status" value="1"/>
</dbReference>
<dbReference type="Proteomes" id="UP000032076">
    <property type="component" value="Unassembled WGS sequence"/>
</dbReference>
<reference evidence="2 3" key="2">
    <citation type="submission" date="2015-01" db="EMBL/GenBank/DDBJ databases">
        <title>Draft Genome Sequences of Four Bacillus thermoamylovorans Strains, Isolated From Food Products.</title>
        <authorList>
            <person name="Krawcyk A.O."/>
            <person name="Berendsen E.M."/>
            <person name="Eijlander R.T."/>
            <person name="de Jong A."/>
            <person name="Wells-Bennik M."/>
            <person name="Kuipers O.P."/>
        </authorList>
    </citation>
    <scope>NUCLEOTIDE SEQUENCE [LARGE SCALE GENOMIC DNA]</scope>
    <source>
        <strain evidence="2 3">B4167</strain>
    </source>
</reference>
<evidence type="ECO:0000313" key="2">
    <source>
        <dbReference type="EMBL" id="KIO73890.1"/>
    </source>
</evidence>
<dbReference type="RefSeq" id="WP_034768895.1">
    <property type="nucleotide sequence ID" value="NZ_CCRF01000038.1"/>
</dbReference>
<gene>
    <name evidence="2" type="ORF">B4167_1837</name>
    <name evidence="1" type="ORF">BT1A1_1111</name>
</gene>
<evidence type="ECO:0000313" key="3">
    <source>
        <dbReference type="Proteomes" id="UP000032076"/>
    </source>
</evidence>
<proteinExistence type="predicted"/>
<organism evidence="1 4">
    <name type="scientific">Caldibacillus thermoamylovorans</name>
    <dbReference type="NCBI Taxonomy" id="35841"/>
    <lineage>
        <taxon>Bacteria</taxon>
        <taxon>Bacillati</taxon>
        <taxon>Bacillota</taxon>
        <taxon>Bacilli</taxon>
        <taxon>Bacillales</taxon>
        <taxon>Bacillaceae</taxon>
        <taxon>Caldibacillus</taxon>
    </lineage>
</organism>
<sequence length="196" mass="22792">MKTKSIQLNHFQQMLSQFMEKHRIKDLVNDFDFHHEAKVYLGSGQMFNDFGRLGLELLADLCEAVHLDYYLPQHNDEINKKDANHLITNAMIADGDNQQLEQCQFMLSHFTIPEDSGLSAECGRFAYMRKANPEKYWASVAILDDIRSLTIPNPEQKGIENQAIYMNSYTAGLPDYIGETLYDCFQFFFKSYKEHK</sequence>
<dbReference type="PATRIC" id="fig|35841.7.peg.1997"/>
<dbReference type="SUPFAM" id="SSF52309">
    <property type="entry name" value="N-(deoxy)ribosyltransferase-like"/>
    <property type="match status" value="1"/>
</dbReference>
<dbReference type="EMBL" id="JXLU01000020">
    <property type="protein sequence ID" value="KIO73890.1"/>
    <property type="molecule type" value="Genomic_DNA"/>
</dbReference>
<evidence type="ECO:0000313" key="1">
    <source>
        <dbReference type="EMBL" id="CEE00943.1"/>
    </source>
</evidence>
<dbReference type="InterPro" id="IPR007710">
    <property type="entry name" value="Nucleoside_deoxyribTrfase"/>
</dbReference>
<protein>
    <submittedName>
        <fullName evidence="1">Uncharacterized protein</fullName>
    </submittedName>
</protein>
<accession>A0A090IX08</accession>
<keyword evidence="4" id="KW-1185">Reference proteome</keyword>
<dbReference type="OrthoDB" id="1691394at2"/>